<keyword evidence="3" id="KW-1185">Reference proteome</keyword>
<dbReference type="AlphaFoldDB" id="A0AAN8Q163"/>
<accession>A0AAN8Q163</accession>
<dbReference type="Proteomes" id="UP001347796">
    <property type="component" value="Unassembled WGS sequence"/>
</dbReference>
<name>A0AAN8Q163_PATCE</name>
<proteinExistence type="predicted"/>
<feature type="chain" id="PRO_5043025192" evidence="1">
    <location>
        <begin position="24"/>
        <end position="188"/>
    </location>
</feature>
<evidence type="ECO:0000313" key="2">
    <source>
        <dbReference type="EMBL" id="KAK6194456.1"/>
    </source>
</evidence>
<keyword evidence="1" id="KW-0732">Signal</keyword>
<evidence type="ECO:0000256" key="1">
    <source>
        <dbReference type="SAM" id="SignalP"/>
    </source>
</evidence>
<protein>
    <submittedName>
        <fullName evidence="2">Uncharacterized protein</fullName>
    </submittedName>
</protein>
<sequence length="188" mass="20785">MANFKLNLLLVCFTSSLIGAVDGFSCVEDGEARVTECSAELHAIATASGDVTEQQCRKMKMAIKCIQDIEDKCNDAMMETPVLNSISVHIPAIVEAINADCGEYDTCELAEDLVDECIDMGIESLGDTQASPKEMCKSVDEQLSCVENVIYLCPTVSSEQKVETAIRRQRFMDICMYPRRGIIFLNLY</sequence>
<gene>
    <name evidence="2" type="ORF">SNE40_000087</name>
</gene>
<comment type="caution">
    <text evidence="2">The sequence shown here is derived from an EMBL/GenBank/DDBJ whole genome shotgun (WGS) entry which is preliminary data.</text>
</comment>
<evidence type="ECO:0000313" key="3">
    <source>
        <dbReference type="Proteomes" id="UP001347796"/>
    </source>
</evidence>
<organism evidence="2 3">
    <name type="scientific">Patella caerulea</name>
    <name type="common">Rayed Mediterranean limpet</name>
    <dbReference type="NCBI Taxonomy" id="87958"/>
    <lineage>
        <taxon>Eukaryota</taxon>
        <taxon>Metazoa</taxon>
        <taxon>Spiralia</taxon>
        <taxon>Lophotrochozoa</taxon>
        <taxon>Mollusca</taxon>
        <taxon>Gastropoda</taxon>
        <taxon>Patellogastropoda</taxon>
        <taxon>Patelloidea</taxon>
        <taxon>Patellidae</taxon>
        <taxon>Patella</taxon>
    </lineage>
</organism>
<feature type="signal peptide" evidence="1">
    <location>
        <begin position="1"/>
        <end position="23"/>
    </location>
</feature>
<reference evidence="2 3" key="1">
    <citation type="submission" date="2024-01" db="EMBL/GenBank/DDBJ databases">
        <title>The genome of the rayed Mediterranean limpet Patella caerulea (Linnaeus, 1758).</title>
        <authorList>
            <person name="Anh-Thu Weber A."/>
            <person name="Halstead-Nussloch G."/>
        </authorList>
    </citation>
    <scope>NUCLEOTIDE SEQUENCE [LARGE SCALE GENOMIC DNA]</scope>
    <source>
        <strain evidence="2">AATW-2023a</strain>
        <tissue evidence="2">Whole specimen</tissue>
    </source>
</reference>
<dbReference type="EMBL" id="JAZGQO010000001">
    <property type="protein sequence ID" value="KAK6194456.1"/>
    <property type="molecule type" value="Genomic_DNA"/>
</dbReference>